<protein>
    <submittedName>
        <fullName evidence="2">Type II toxin-antitoxin system YafQ family toxin</fullName>
    </submittedName>
</protein>
<dbReference type="Proteomes" id="UP001171111">
    <property type="component" value="Unassembled WGS sequence"/>
</dbReference>
<name>A0ABT8T9E6_9BACT</name>
<evidence type="ECO:0000313" key="3">
    <source>
        <dbReference type="Proteomes" id="UP001171111"/>
    </source>
</evidence>
<dbReference type="RefSeq" id="WP_302244244.1">
    <property type="nucleotide sequence ID" value="NZ_JAULJQ010000004.1"/>
</dbReference>
<sequence length="89" mass="10465">MKIEFAKSFKKSYKKISAENKEIFKAVLKKLANNEILEPKYKDHYLVGKYKGFKECHLRPDLLLIYKIEKEKLTLYCVNIGSHSELGLK</sequence>
<proteinExistence type="predicted"/>
<comment type="caution">
    <text evidence="2">The sequence shown here is derived from an EMBL/GenBank/DDBJ whole genome shotgun (WGS) entry which is preliminary data.</text>
</comment>
<organism evidence="2 3">
    <name type="scientific">Campylobacter magnus</name>
    <dbReference type="NCBI Taxonomy" id="3026462"/>
    <lineage>
        <taxon>Bacteria</taxon>
        <taxon>Pseudomonadati</taxon>
        <taxon>Campylobacterota</taxon>
        <taxon>Epsilonproteobacteria</taxon>
        <taxon>Campylobacterales</taxon>
        <taxon>Campylobacteraceae</taxon>
        <taxon>Campylobacter</taxon>
    </lineage>
</organism>
<reference evidence="2 3" key="1">
    <citation type="submission" date="2023-06" db="EMBL/GenBank/DDBJ databases">
        <title>Campylobacter magnum sp. nov., isolated from cecal contents of domestic pigs (Sus scrofa domesticus).</title>
        <authorList>
            <person name="Papic B."/>
            <person name="Gruntar I."/>
        </authorList>
    </citation>
    <scope>NUCLEOTIDE SEQUENCE [LARGE SCALE GENOMIC DNA]</scope>
    <source>
        <strain evidence="3">34484-21</strain>
    </source>
</reference>
<dbReference type="InterPro" id="IPR035093">
    <property type="entry name" value="RelE/ParE_toxin_dom_sf"/>
</dbReference>
<dbReference type="PIRSF" id="PIRSF006156">
    <property type="entry name" value="YafQ"/>
    <property type="match status" value="1"/>
</dbReference>
<keyword evidence="3" id="KW-1185">Reference proteome</keyword>
<dbReference type="NCBIfam" id="TIGR02385">
    <property type="entry name" value="RelE_StbE"/>
    <property type="match status" value="1"/>
</dbReference>
<dbReference type="InterPro" id="IPR007712">
    <property type="entry name" value="RelE/ParE_toxin"/>
</dbReference>
<dbReference type="Pfam" id="PF15738">
    <property type="entry name" value="YafQ_toxin"/>
    <property type="match status" value="1"/>
</dbReference>
<dbReference type="Gene3D" id="3.30.2310.20">
    <property type="entry name" value="RelE-like"/>
    <property type="match status" value="1"/>
</dbReference>
<evidence type="ECO:0000256" key="1">
    <source>
        <dbReference type="ARBA" id="ARBA00022649"/>
    </source>
</evidence>
<dbReference type="SUPFAM" id="SSF143011">
    <property type="entry name" value="RelE-like"/>
    <property type="match status" value="1"/>
</dbReference>
<dbReference type="PANTHER" id="PTHR40588">
    <property type="entry name" value="MRNA INTERFERASE TOXIN YAFQ"/>
    <property type="match status" value="1"/>
</dbReference>
<dbReference type="InterPro" id="IPR004386">
    <property type="entry name" value="Toxin_YafQ-like"/>
</dbReference>
<dbReference type="PANTHER" id="PTHR40588:SF1">
    <property type="entry name" value="MRNA INTERFERASE TOXIN YAFQ"/>
    <property type="match status" value="1"/>
</dbReference>
<keyword evidence="1" id="KW-1277">Toxin-antitoxin system</keyword>
<evidence type="ECO:0000313" key="2">
    <source>
        <dbReference type="EMBL" id="MDO2409363.1"/>
    </source>
</evidence>
<dbReference type="EMBL" id="JAULJQ010000004">
    <property type="protein sequence ID" value="MDO2409363.1"/>
    <property type="molecule type" value="Genomic_DNA"/>
</dbReference>
<gene>
    <name evidence="2" type="ORF">Q2362_04520</name>
</gene>
<accession>A0ABT8T9E6</accession>